<feature type="signal peptide" evidence="2">
    <location>
        <begin position="1"/>
        <end position="21"/>
    </location>
</feature>
<evidence type="ECO:0000313" key="3">
    <source>
        <dbReference type="EMBL" id="ADW71394.1"/>
    </source>
</evidence>
<evidence type="ECO:0000256" key="1">
    <source>
        <dbReference type="SAM" id="MobiDB-lite"/>
    </source>
</evidence>
<dbReference type="HOGENOM" id="CLU_189062_0_0_0"/>
<accession>E8X7G0</accession>
<geneLocation type="plasmid" evidence="3 4">
    <name>pACIX903</name>
</geneLocation>
<dbReference type="Proteomes" id="UP000000343">
    <property type="component" value="Plasmid pACIX903"/>
</dbReference>
<dbReference type="KEGG" id="acm:AciX9_4448"/>
<keyword evidence="2" id="KW-0732">Signal</keyword>
<protein>
    <submittedName>
        <fullName evidence="3">Uncharacterized protein</fullName>
    </submittedName>
</protein>
<gene>
    <name evidence="3" type="ordered locus">AciX9_4448</name>
</gene>
<organism evidence="4">
    <name type="scientific">Granulicella tundricola (strain ATCC BAA-1859 / DSM 23138 / MP5ACTX9)</name>
    <dbReference type="NCBI Taxonomy" id="1198114"/>
    <lineage>
        <taxon>Bacteria</taxon>
        <taxon>Pseudomonadati</taxon>
        <taxon>Acidobacteriota</taxon>
        <taxon>Terriglobia</taxon>
        <taxon>Terriglobales</taxon>
        <taxon>Acidobacteriaceae</taxon>
        <taxon>Granulicella</taxon>
    </lineage>
</organism>
<evidence type="ECO:0000313" key="4">
    <source>
        <dbReference type="Proteomes" id="UP000000343"/>
    </source>
</evidence>
<name>E8X7G0_GRATM</name>
<dbReference type="RefSeq" id="WP_013573113.1">
    <property type="nucleotide sequence ID" value="NC_015058.1"/>
</dbReference>
<proteinExistence type="predicted"/>
<sequence length="89" mass="9525">MLKAVNTKILVAILAVLSAIGATLIHIHDTNQAAAASAAKAAAILQLQKDDADAAKKHDEELWKGIREQRKKNNVNPTGGSKPWTTYVP</sequence>
<feature type="chain" id="PRO_5003230316" evidence="2">
    <location>
        <begin position="22"/>
        <end position="89"/>
    </location>
</feature>
<evidence type="ECO:0000256" key="2">
    <source>
        <dbReference type="SAM" id="SignalP"/>
    </source>
</evidence>
<dbReference type="AlphaFoldDB" id="E8X7G0"/>
<keyword evidence="3" id="KW-0614">Plasmid</keyword>
<dbReference type="EMBL" id="CP002483">
    <property type="protein sequence ID" value="ADW71394.1"/>
    <property type="molecule type" value="Genomic_DNA"/>
</dbReference>
<keyword evidence="4" id="KW-1185">Reference proteome</keyword>
<feature type="region of interest" description="Disordered" evidence="1">
    <location>
        <begin position="66"/>
        <end position="89"/>
    </location>
</feature>
<reference evidence="4" key="1">
    <citation type="submission" date="2011-01" db="EMBL/GenBank/DDBJ databases">
        <title>Complete sequence of plasmid3 of Acidobacterium sp. MP5ACTX9.</title>
        <authorList>
            <consortium name="US DOE Joint Genome Institute"/>
            <person name="Lucas S."/>
            <person name="Copeland A."/>
            <person name="Lapidus A."/>
            <person name="Cheng J.-F."/>
            <person name="Goodwin L."/>
            <person name="Pitluck S."/>
            <person name="Teshima H."/>
            <person name="Detter J.C."/>
            <person name="Han C."/>
            <person name="Tapia R."/>
            <person name="Land M."/>
            <person name="Hauser L."/>
            <person name="Kyrpides N."/>
            <person name="Ivanova N."/>
            <person name="Ovchinnikova G."/>
            <person name="Pagani I."/>
            <person name="Rawat S.R."/>
            <person name="Mannisto M."/>
            <person name="Haggblom M.M."/>
            <person name="Woyke T."/>
        </authorList>
    </citation>
    <scope>NUCLEOTIDE SEQUENCE [LARGE SCALE GENOMIC DNA]</scope>
    <source>
        <strain evidence="4">MP5ACTX9</strain>
        <plasmid evidence="4">Plasmid pACIX903</plasmid>
    </source>
</reference>